<dbReference type="EMBL" id="JACAZE010000017">
    <property type="protein sequence ID" value="KAF7296272.1"/>
    <property type="molecule type" value="Genomic_DNA"/>
</dbReference>
<reference evidence="6" key="1">
    <citation type="submission" date="2020-05" db="EMBL/GenBank/DDBJ databases">
        <title>Mycena genomes resolve the evolution of fungal bioluminescence.</title>
        <authorList>
            <person name="Tsai I.J."/>
        </authorList>
    </citation>
    <scope>NUCLEOTIDE SEQUENCE</scope>
    <source>
        <strain evidence="6">110903Hualien_Pintung</strain>
    </source>
</reference>
<proteinExistence type="predicted"/>
<organism evidence="6 7">
    <name type="scientific">Mycena chlorophos</name>
    <name type="common">Agaric fungus</name>
    <name type="synonym">Agaricus chlorophos</name>
    <dbReference type="NCBI Taxonomy" id="658473"/>
    <lineage>
        <taxon>Eukaryota</taxon>
        <taxon>Fungi</taxon>
        <taxon>Dikarya</taxon>
        <taxon>Basidiomycota</taxon>
        <taxon>Agaricomycotina</taxon>
        <taxon>Agaricomycetes</taxon>
        <taxon>Agaricomycetidae</taxon>
        <taxon>Agaricales</taxon>
        <taxon>Marasmiineae</taxon>
        <taxon>Mycenaceae</taxon>
        <taxon>Mycena</taxon>
    </lineage>
</organism>
<evidence type="ECO:0000259" key="5">
    <source>
        <dbReference type="PROSITE" id="PS50865"/>
    </source>
</evidence>
<dbReference type="InterPro" id="IPR002893">
    <property type="entry name" value="Znf_MYND"/>
</dbReference>
<evidence type="ECO:0000256" key="1">
    <source>
        <dbReference type="ARBA" id="ARBA00022723"/>
    </source>
</evidence>
<evidence type="ECO:0000256" key="2">
    <source>
        <dbReference type="ARBA" id="ARBA00022771"/>
    </source>
</evidence>
<comment type="caution">
    <text evidence="6">The sequence shown here is derived from an EMBL/GenBank/DDBJ whole genome shotgun (WGS) entry which is preliminary data.</text>
</comment>
<dbReference type="SUPFAM" id="SSF144232">
    <property type="entry name" value="HIT/MYND zinc finger-like"/>
    <property type="match status" value="1"/>
</dbReference>
<dbReference type="PROSITE" id="PS01360">
    <property type="entry name" value="ZF_MYND_1"/>
    <property type="match status" value="1"/>
</dbReference>
<gene>
    <name evidence="6" type="ORF">HMN09_01096500</name>
</gene>
<keyword evidence="3" id="KW-0862">Zinc</keyword>
<evidence type="ECO:0000313" key="6">
    <source>
        <dbReference type="EMBL" id="KAF7296272.1"/>
    </source>
</evidence>
<dbReference type="OrthoDB" id="3020423at2759"/>
<protein>
    <recommendedName>
        <fullName evidence="5">MYND-type domain-containing protein</fullName>
    </recommendedName>
</protein>
<keyword evidence="1" id="KW-0479">Metal-binding</keyword>
<sequence length="858" mass="96218">MVRIISAALLLMTQPDAARLRADENHLPAVLPTVDARLDLASLDKRLHDEQRPHRAGRVHLHLLGPLRLVERLADEIARSYDDDVQDCVWRKGAGKCEPSRLGCDVDSRYPADVIVCGGRRRGSGAGGGVDGRPGLGVGICKRGTEAARRANDEDSRHRSWRQEWRAGVTSTQMSCNSHVALLFHERPPSPAAQCLFSFPKMRIIATPPQPPAIQLSLSLSSLNRLSGTDLQLAQRAIAGETKNFYWQMQLTPPQHRLYFLPVFYFHLDPSRIPSSEAPANDTSRTILHTAIRAMQCIAAADTCIEGDAIIGPLWTRISQWLQFWNIFPDAFPRIHEPTEPGGYSSAWAIANVIAFFCGHSISRAAMLATLEDRWAQRNAASANIWVLAIHSWAVLSQVEPPSDLLGRTFADLIWTCTRHLQKPKIAYLSEGCGGSLDDYGRVLSHTTNMLLRWTLDCSSLTASDCAHWSTFTLLALGVEPDAILRRFVSHSLISQIVRVMYKMLAVPVAGDGEYKQINSHLAEGFDHLHHLLRCPPGYPWLETALSEGLLQLILRCGARSGIKIDYISLLLDLTIPSGLVYYPVLKQIARQRSLASYRDALSCLPAVSPRVRRAFEKLLPVLDSRDSFLQHYESSAHVSLEACHQCFKIMKRSKFKRCACCQLVYYCSTNCQAADWKNGHREACIALRRDRLQVPDPLSTRNTLFLRALVHDIYNKDRLYITLNEAVSGANRGDRPASMPLGMLLDFTKGAVQKRLAWISHGGEAYFDHHVREDALRQHARSGGRIVPYMVEVVEGNQVRTHTICRHSSKTTRAEAVAFWANLLPETLSLEMARMHFPEMEEQLKGVFEDPKLIEFH</sequence>
<dbReference type="PROSITE" id="PS50865">
    <property type="entry name" value="ZF_MYND_2"/>
    <property type="match status" value="1"/>
</dbReference>
<keyword evidence="2 4" id="KW-0863">Zinc-finger</keyword>
<dbReference type="AlphaFoldDB" id="A0A8H6SC70"/>
<name>A0A8H6SC70_MYCCL</name>
<dbReference type="Gene3D" id="6.10.140.2220">
    <property type="match status" value="1"/>
</dbReference>
<dbReference type="Proteomes" id="UP000613580">
    <property type="component" value="Unassembled WGS sequence"/>
</dbReference>
<accession>A0A8H6SC70</accession>
<feature type="domain" description="MYND-type" evidence="5">
    <location>
        <begin position="644"/>
        <end position="685"/>
    </location>
</feature>
<dbReference type="GO" id="GO:0008270">
    <property type="term" value="F:zinc ion binding"/>
    <property type="evidence" value="ECO:0007669"/>
    <property type="project" value="UniProtKB-KW"/>
</dbReference>
<evidence type="ECO:0000256" key="3">
    <source>
        <dbReference type="ARBA" id="ARBA00022833"/>
    </source>
</evidence>
<dbReference type="Pfam" id="PF01753">
    <property type="entry name" value="zf-MYND"/>
    <property type="match status" value="1"/>
</dbReference>
<keyword evidence="7" id="KW-1185">Reference proteome</keyword>
<evidence type="ECO:0000313" key="7">
    <source>
        <dbReference type="Proteomes" id="UP000613580"/>
    </source>
</evidence>
<evidence type="ECO:0000256" key="4">
    <source>
        <dbReference type="PROSITE-ProRule" id="PRU00134"/>
    </source>
</evidence>